<dbReference type="GO" id="GO:0005524">
    <property type="term" value="F:ATP binding"/>
    <property type="evidence" value="ECO:0007669"/>
    <property type="project" value="InterPro"/>
</dbReference>
<dbReference type="Gene3D" id="1.10.510.10">
    <property type="entry name" value="Transferase(Phosphotransferase) domain 1"/>
    <property type="match status" value="1"/>
</dbReference>
<feature type="domain" description="Protein kinase" evidence="2">
    <location>
        <begin position="57"/>
        <end position="481"/>
    </location>
</feature>
<dbReference type="GO" id="GO:0004672">
    <property type="term" value="F:protein kinase activity"/>
    <property type="evidence" value="ECO:0007669"/>
    <property type="project" value="InterPro"/>
</dbReference>
<dbReference type="InterPro" id="IPR011009">
    <property type="entry name" value="Kinase-like_dom_sf"/>
</dbReference>
<dbReference type="PROSITE" id="PS50011">
    <property type="entry name" value="PROTEIN_KINASE_DOM"/>
    <property type="match status" value="1"/>
</dbReference>
<evidence type="ECO:0000313" key="3">
    <source>
        <dbReference type="EMBL" id="KAJ2672873.1"/>
    </source>
</evidence>
<dbReference type="SUPFAM" id="SSF56112">
    <property type="entry name" value="Protein kinase-like (PK-like)"/>
    <property type="match status" value="1"/>
</dbReference>
<reference evidence="3" key="1">
    <citation type="submission" date="2022-07" db="EMBL/GenBank/DDBJ databases">
        <title>Phylogenomic reconstructions and comparative analyses of Kickxellomycotina fungi.</title>
        <authorList>
            <person name="Reynolds N.K."/>
            <person name="Stajich J.E."/>
            <person name="Barry K."/>
            <person name="Grigoriev I.V."/>
            <person name="Crous P."/>
            <person name="Smith M.E."/>
        </authorList>
    </citation>
    <scope>NUCLEOTIDE SEQUENCE</scope>
    <source>
        <strain evidence="3">NRRL 3115</strain>
    </source>
</reference>
<protein>
    <recommendedName>
        <fullName evidence="2">Protein kinase domain-containing protein</fullName>
    </recommendedName>
</protein>
<dbReference type="OrthoDB" id="5592585at2759"/>
<organism evidence="3 4">
    <name type="scientific">Coemansia spiralis</name>
    <dbReference type="NCBI Taxonomy" id="417178"/>
    <lineage>
        <taxon>Eukaryota</taxon>
        <taxon>Fungi</taxon>
        <taxon>Fungi incertae sedis</taxon>
        <taxon>Zoopagomycota</taxon>
        <taxon>Kickxellomycotina</taxon>
        <taxon>Kickxellomycetes</taxon>
        <taxon>Kickxellales</taxon>
        <taxon>Kickxellaceae</taxon>
        <taxon>Coemansia</taxon>
    </lineage>
</organism>
<dbReference type="AlphaFoldDB" id="A0A9W8KWK7"/>
<evidence type="ECO:0000256" key="1">
    <source>
        <dbReference type="SAM" id="MobiDB-lite"/>
    </source>
</evidence>
<dbReference type="SMART" id="SM00220">
    <property type="entry name" value="S_TKc"/>
    <property type="match status" value="1"/>
</dbReference>
<dbReference type="InterPro" id="IPR000719">
    <property type="entry name" value="Prot_kinase_dom"/>
</dbReference>
<feature type="compositionally biased region" description="Polar residues" evidence="1">
    <location>
        <begin position="480"/>
        <end position="503"/>
    </location>
</feature>
<dbReference type="PANTHER" id="PTHR38248:SF2">
    <property type="entry name" value="FUNK1 11"/>
    <property type="match status" value="1"/>
</dbReference>
<gene>
    <name evidence="3" type="ORF">GGI25_004916</name>
</gene>
<dbReference type="Pfam" id="PF17667">
    <property type="entry name" value="Pkinase_fungal"/>
    <property type="match status" value="2"/>
</dbReference>
<feature type="region of interest" description="Disordered" evidence="1">
    <location>
        <begin position="442"/>
        <end position="516"/>
    </location>
</feature>
<accession>A0A9W8KWK7</accession>
<evidence type="ECO:0000259" key="2">
    <source>
        <dbReference type="PROSITE" id="PS50011"/>
    </source>
</evidence>
<evidence type="ECO:0000313" key="4">
    <source>
        <dbReference type="Proteomes" id="UP001151518"/>
    </source>
</evidence>
<feature type="non-terminal residue" evidence="3">
    <location>
        <position position="1"/>
    </location>
</feature>
<feature type="compositionally biased region" description="Low complexity" evidence="1">
    <location>
        <begin position="445"/>
        <end position="458"/>
    </location>
</feature>
<proteinExistence type="predicted"/>
<sequence length="567" mass="63398">PLRTFVPVILMHGYYLELYIFGRGKVYHTEFGKIGPSNRVTSRCQEINGIEKTIENLWFLLALSTESLGHSCKVDRKQLGIRVLKDVSGAITSIELANPSEDKDAMILLDHRIPKTVHLFGRAAYLFRSMYNGKKAVIKISWTPTDRLPECAVYEALHAANIPNVPEVHEHGFIKGDFLGYRMEFIVLADCGDPISVYFAQSCTEKRPAFYAAQLAQHTKSIANTLVHAYKAGILHRDVSVGNITVSGNRVYMIDWGYAKFLPWACIDEIATKWNFDKNEVLLNETQHNSMTGTPIFMSIQTLLGSNMRDITHDFESLFLVAMYSLVMLSGNMNRIDDPDYGWCSFGTAIDARFRLGSLCSMKMYLENFGCGYCPDSLRSMLDGMYQFLFMESNSYIGGKLMSDRDYARQYDFDSAACFLGPPECDILYELVTSVAQSVLTEQASSSSPSPYSRGSHSPVHHAQPSELTNIRASPPNHPAATTGNRRGNTTAQKQRGTRQQLVCSDKAPRPTTRAPLVQRTSNVIRTQTSMRVENAPVVSHRAGLIRISAQLAARRENATHHPYATG</sequence>
<comment type="caution">
    <text evidence="3">The sequence shown here is derived from an EMBL/GenBank/DDBJ whole genome shotgun (WGS) entry which is preliminary data.</text>
</comment>
<dbReference type="EMBL" id="JANBTW010000075">
    <property type="protein sequence ID" value="KAJ2672873.1"/>
    <property type="molecule type" value="Genomic_DNA"/>
</dbReference>
<name>A0A9W8KWK7_9FUNG</name>
<dbReference type="Proteomes" id="UP001151518">
    <property type="component" value="Unassembled WGS sequence"/>
</dbReference>
<dbReference type="InterPro" id="IPR040976">
    <property type="entry name" value="Pkinase_fungal"/>
</dbReference>
<dbReference type="PANTHER" id="PTHR38248">
    <property type="entry name" value="FUNK1 6"/>
    <property type="match status" value="1"/>
</dbReference>